<dbReference type="Proteomes" id="UP000077786">
    <property type="component" value="Unassembled WGS sequence"/>
</dbReference>
<keyword evidence="3" id="KW-0238">DNA-binding</keyword>
<dbReference type="SUPFAM" id="SSF53850">
    <property type="entry name" value="Periplasmic binding protein-like II"/>
    <property type="match status" value="1"/>
</dbReference>
<evidence type="ECO:0000313" key="6">
    <source>
        <dbReference type="EMBL" id="OAJ66131.1"/>
    </source>
</evidence>
<comment type="caution">
    <text evidence="6">The sequence shown here is derived from an EMBL/GenBank/DDBJ whole genome shotgun (WGS) entry which is preliminary data.</text>
</comment>
<organism evidence="6 7">
    <name type="scientific">Gluconobacter cerinus</name>
    <dbReference type="NCBI Taxonomy" id="38307"/>
    <lineage>
        <taxon>Bacteria</taxon>
        <taxon>Pseudomonadati</taxon>
        <taxon>Pseudomonadota</taxon>
        <taxon>Alphaproteobacteria</taxon>
        <taxon>Acetobacterales</taxon>
        <taxon>Acetobacteraceae</taxon>
        <taxon>Gluconobacter</taxon>
    </lineage>
</organism>
<evidence type="ECO:0000256" key="3">
    <source>
        <dbReference type="ARBA" id="ARBA00023125"/>
    </source>
</evidence>
<keyword evidence="2" id="KW-0805">Transcription regulation</keyword>
<dbReference type="GO" id="GO:0003700">
    <property type="term" value="F:DNA-binding transcription factor activity"/>
    <property type="evidence" value="ECO:0007669"/>
    <property type="project" value="InterPro"/>
</dbReference>
<dbReference type="InterPro" id="IPR036390">
    <property type="entry name" value="WH_DNA-bd_sf"/>
</dbReference>
<dbReference type="Pfam" id="PF00126">
    <property type="entry name" value="HTH_1"/>
    <property type="match status" value="1"/>
</dbReference>
<dbReference type="FunFam" id="1.10.10.10:FF:000001">
    <property type="entry name" value="LysR family transcriptional regulator"/>
    <property type="match status" value="1"/>
</dbReference>
<protein>
    <submittedName>
        <fullName evidence="6">LysR family transcriptional regulator</fullName>
    </submittedName>
</protein>
<evidence type="ECO:0000256" key="1">
    <source>
        <dbReference type="ARBA" id="ARBA00009437"/>
    </source>
</evidence>
<dbReference type="PROSITE" id="PS50931">
    <property type="entry name" value="HTH_LYSR"/>
    <property type="match status" value="1"/>
</dbReference>
<dbReference type="SUPFAM" id="SSF46785">
    <property type="entry name" value="Winged helix' DNA-binding domain"/>
    <property type="match status" value="1"/>
</dbReference>
<dbReference type="Pfam" id="PF03466">
    <property type="entry name" value="LysR_substrate"/>
    <property type="match status" value="1"/>
</dbReference>
<evidence type="ECO:0000313" key="7">
    <source>
        <dbReference type="Proteomes" id="UP000077786"/>
    </source>
</evidence>
<keyword evidence="4" id="KW-0804">Transcription</keyword>
<dbReference type="InterPro" id="IPR036388">
    <property type="entry name" value="WH-like_DNA-bd_sf"/>
</dbReference>
<feature type="domain" description="HTH lysR-type" evidence="5">
    <location>
        <begin position="3"/>
        <end position="60"/>
    </location>
</feature>
<dbReference type="PANTHER" id="PTHR30537">
    <property type="entry name" value="HTH-TYPE TRANSCRIPTIONAL REGULATOR"/>
    <property type="match status" value="1"/>
</dbReference>
<dbReference type="Gene3D" id="1.10.10.10">
    <property type="entry name" value="Winged helix-like DNA-binding domain superfamily/Winged helix DNA-binding domain"/>
    <property type="match status" value="1"/>
</dbReference>
<gene>
    <name evidence="6" type="ORF">A0123_03258</name>
</gene>
<dbReference type="InterPro" id="IPR005119">
    <property type="entry name" value="LysR_subst-bd"/>
</dbReference>
<dbReference type="EMBL" id="LUTU01000021">
    <property type="protein sequence ID" value="OAJ66131.1"/>
    <property type="molecule type" value="Genomic_DNA"/>
</dbReference>
<sequence>MRIDFAGTRAFVAVATAGGFREAAKITGMSASSLSGAVKRLEDQLEIRLLNRTTRSVVTTEAGAQLLERLQLVMVEMEAALESANDFRVSPSGTIRLNVPLGVARLILPRILPEFSKAYPEVRVEVVAEHDLVDILAVGSDAGIRYDDRLTKNMLAVPIGPEWQRFATAASPDYLASHGRPEHPHDLLDHRCLPASVRGGAALPWEFERAGEVIKVDVTGPLTVDANAIDLAIATAVEGGGIVHLYEDWMQREIDSGALEPILLPWWQSFKGPSLYYHGRDHVPASLRAFISFIKERRW</sequence>
<comment type="similarity">
    <text evidence="1">Belongs to the LysR transcriptional regulatory family.</text>
</comment>
<dbReference type="OrthoDB" id="9812435at2"/>
<dbReference type="InterPro" id="IPR058163">
    <property type="entry name" value="LysR-type_TF_proteobact-type"/>
</dbReference>
<evidence type="ECO:0000259" key="5">
    <source>
        <dbReference type="PROSITE" id="PS50931"/>
    </source>
</evidence>
<name>A0A1B6VFY1_9PROT</name>
<reference evidence="6 7" key="1">
    <citation type="submission" date="2016-03" db="EMBL/GenBank/DDBJ databases">
        <title>Draft genome sequence of Gluconobacter cerinus strain CECT 9110.</title>
        <authorList>
            <person name="Sainz F."/>
            <person name="Mas A."/>
            <person name="Torija M.J."/>
        </authorList>
    </citation>
    <scope>NUCLEOTIDE SEQUENCE [LARGE SCALE GENOMIC DNA]</scope>
    <source>
        <strain evidence="6 7">CECT 9110</strain>
    </source>
</reference>
<evidence type="ECO:0000256" key="2">
    <source>
        <dbReference type="ARBA" id="ARBA00023015"/>
    </source>
</evidence>
<dbReference type="InterPro" id="IPR000847">
    <property type="entry name" value="LysR_HTH_N"/>
</dbReference>
<accession>A0A1B6VFY1</accession>
<dbReference type="Gene3D" id="3.40.190.290">
    <property type="match status" value="1"/>
</dbReference>
<dbReference type="PANTHER" id="PTHR30537:SF5">
    <property type="entry name" value="HTH-TYPE TRANSCRIPTIONAL ACTIVATOR TTDR-RELATED"/>
    <property type="match status" value="1"/>
</dbReference>
<dbReference type="PATRIC" id="fig|38307.3.peg.3408"/>
<dbReference type="AlphaFoldDB" id="A0A1B6VFY1"/>
<evidence type="ECO:0000256" key="4">
    <source>
        <dbReference type="ARBA" id="ARBA00023163"/>
    </source>
</evidence>
<proteinExistence type="inferred from homology"/>
<dbReference type="RefSeq" id="WP_064275598.1">
    <property type="nucleotide sequence ID" value="NZ_LUTU01000021.1"/>
</dbReference>
<dbReference type="GO" id="GO:0003677">
    <property type="term" value="F:DNA binding"/>
    <property type="evidence" value="ECO:0007669"/>
    <property type="project" value="UniProtKB-KW"/>
</dbReference>